<protein>
    <submittedName>
        <fullName evidence="1">TraC family protein</fullName>
    </submittedName>
</protein>
<reference evidence="1" key="1">
    <citation type="submission" date="2018-07" db="EMBL/GenBank/DDBJ databases">
        <authorList>
            <consortium name="PulseNet: The National Subtyping Network for Foodborne Disease Surveillance"/>
            <person name="Tarr C.L."/>
            <person name="Trees E."/>
            <person name="Katz L.S."/>
            <person name="Carleton-Romer H.A."/>
            <person name="Stroika S."/>
            <person name="Kucerova Z."/>
            <person name="Roache K.F."/>
            <person name="Sabol A.L."/>
            <person name="Besser J."/>
            <person name="Gerner-Smidt P."/>
        </authorList>
    </citation>
    <scope>NUCLEOTIDE SEQUENCE</scope>
    <source>
        <strain evidence="1">PNUSAS007787</strain>
    </source>
</reference>
<accession>A0A628RDY6</accession>
<evidence type="ECO:0000313" key="1">
    <source>
        <dbReference type="EMBL" id="EDF4291697.1"/>
    </source>
</evidence>
<dbReference type="EMBL" id="AAMAUL010000055">
    <property type="protein sequence ID" value="EDF4291697.1"/>
    <property type="molecule type" value="Genomic_DNA"/>
</dbReference>
<feature type="non-terminal residue" evidence="1">
    <location>
        <position position="1"/>
    </location>
</feature>
<name>A0A628RDY6_SALMU</name>
<dbReference type="Pfam" id="PF11130">
    <property type="entry name" value="TraC_F_IV"/>
    <property type="match status" value="1"/>
</dbReference>
<organism evidence="1">
    <name type="scientific">Salmonella muenchen</name>
    <dbReference type="NCBI Taxonomy" id="596"/>
    <lineage>
        <taxon>Bacteria</taxon>
        <taxon>Pseudomonadati</taxon>
        <taxon>Pseudomonadota</taxon>
        <taxon>Gammaproteobacteria</taxon>
        <taxon>Enterobacterales</taxon>
        <taxon>Enterobacteriaceae</taxon>
        <taxon>Salmonella</taxon>
    </lineage>
</organism>
<feature type="non-terminal residue" evidence="1">
    <location>
        <position position="130"/>
    </location>
</feature>
<dbReference type="AlphaFoldDB" id="A0A628RDY6"/>
<gene>
    <name evidence="1" type="ORF">BZ227_25135</name>
</gene>
<sequence length="130" mass="14786">LPWAEYLPEDECLLLDDGVSVGAVFLITPAGTEGRTQERLDEIRDMTEKALQSSLDERDTHQWVVQFFCQDESDLTVEMDRIRGYVSPAAQGTAFTRAWLGETERHLKQISRPEGLFKDNVVTGVDWRGQ</sequence>
<dbReference type="InterPro" id="IPR025955">
    <property type="entry name" value="TraC/Conjuga_ATPase"/>
</dbReference>
<proteinExistence type="predicted"/>
<comment type="caution">
    <text evidence="1">The sequence shown here is derived from an EMBL/GenBank/DDBJ whole genome shotgun (WGS) entry which is preliminary data.</text>
</comment>